<feature type="binding site" evidence="2">
    <location>
        <position position="371"/>
    </location>
    <ligand>
        <name>Mn(2+)</name>
        <dbReference type="ChEBI" id="CHEBI:29035"/>
        <label>2</label>
    </ligand>
</feature>
<protein>
    <submittedName>
        <fullName evidence="4">Amidohydrolase</fullName>
    </submittedName>
</protein>
<dbReference type="Gene3D" id="3.40.630.10">
    <property type="entry name" value="Zn peptidases"/>
    <property type="match status" value="1"/>
</dbReference>
<organism evidence="4 5">
    <name type="scientific">Actinoallomurus iriomotensis</name>
    <dbReference type="NCBI Taxonomy" id="478107"/>
    <lineage>
        <taxon>Bacteria</taxon>
        <taxon>Bacillati</taxon>
        <taxon>Actinomycetota</taxon>
        <taxon>Actinomycetes</taxon>
        <taxon>Streptosporangiales</taxon>
        <taxon>Thermomonosporaceae</taxon>
        <taxon>Actinoallomurus</taxon>
    </lineage>
</organism>
<evidence type="ECO:0000259" key="3">
    <source>
        <dbReference type="Pfam" id="PF07687"/>
    </source>
</evidence>
<dbReference type="Pfam" id="PF07687">
    <property type="entry name" value="M20_dimer"/>
    <property type="match status" value="1"/>
</dbReference>
<comment type="caution">
    <text evidence="4">The sequence shown here is derived from an EMBL/GenBank/DDBJ whole genome shotgun (WGS) entry which is preliminary data.</text>
</comment>
<sequence>MGIHREAQALFGELTGLRHRLHAHPEIGLDLPRTQAAVLEALDGLPLEITRGERSTSVTAVLRGRAPTAAEERTTVLLRADMDAVPVSEETGLPFRSRVEGAMHACGHDLHTAMLAGAARLLATRRDHLSGDVVLMFQPGEEGWEGATAMIEDGVLDASGRRADAAYGLHVFSTLPQRLFTRPGPMLAASSALLVTVHGEGGHASAPHLARDPITATAEMISALQTMVTRRFDAFDPVVLTVGTLHAGTRRNVLPATARFEATVRTFGDSVADRVGEEALRLVHGIADAHGVRVDARFVRERPATVNDAAETAFVEQTIRAVFGDDLHEPLPHPFTGAEDFSRVLAEVPGSFVAVGALPAGADPRHAAYNHSGRAVFDDAVLPLGAALYAELALRRTAGRPSRLPAATGEVL</sequence>
<feature type="binding site" evidence="2">
    <location>
        <position position="170"/>
    </location>
    <ligand>
        <name>Mn(2+)</name>
        <dbReference type="ChEBI" id="CHEBI:29035"/>
        <label>2</label>
    </ligand>
</feature>
<dbReference type="GO" id="GO:0050118">
    <property type="term" value="F:N-acetyldiaminopimelate deacetylase activity"/>
    <property type="evidence" value="ECO:0007669"/>
    <property type="project" value="UniProtKB-ARBA"/>
</dbReference>
<evidence type="ECO:0000256" key="1">
    <source>
        <dbReference type="ARBA" id="ARBA00022801"/>
    </source>
</evidence>
<dbReference type="AlphaFoldDB" id="A0A9W6SF76"/>
<dbReference type="EMBL" id="BSTK01000029">
    <property type="protein sequence ID" value="GLY92474.1"/>
    <property type="molecule type" value="Genomic_DNA"/>
</dbReference>
<feature type="binding site" evidence="2">
    <location>
        <position position="106"/>
    </location>
    <ligand>
        <name>Mn(2+)</name>
        <dbReference type="ChEBI" id="CHEBI:29035"/>
        <label>2</label>
    </ligand>
</feature>
<dbReference type="Pfam" id="PF01546">
    <property type="entry name" value="Peptidase_M20"/>
    <property type="match status" value="1"/>
</dbReference>
<dbReference type="Proteomes" id="UP001165074">
    <property type="component" value="Unassembled WGS sequence"/>
</dbReference>
<proteinExistence type="predicted"/>
<keyword evidence="2" id="KW-0464">Manganese</keyword>
<dbReference type="NCBIfam" id="TIGR01891">
    <property type="entry name" value="amidohydrolases"/>
    <property type="match status" value="1"/>
</dbReference>
<evidence type="ECO:0000256" key="2">
    <source>
        <dbReference type="PIRSR" id="PIRSR005962-1"/>
    </source>
</evidence>
<dbReference type="InterPro" id="IPR036264">
    <property type="entry name" value="Bact_exopeptidase_dim_dom"/>
</dbReference>
<keyword evidence="1" id="KW-0378">Hydrolase</keyword>
<dbReference type="GO" id="GO:0046872">
    <property type="term" value="F:metal ion binding"/>
    <property type="evidence" value="ECO:0007669"/>
    <property type="project" value="UniProtKB-KW"/>
</dbReference>
<dbReference type="FunFam" id="3.30.70.360:FF:000001">
    <property type="entry name" value="N-acetyldiaminopimelate deacetylase"/>
    <property type="match status" value="1"/>
</dbReference>
<dbReference type="InterPro" id="IPR011650">
    <property type="entry name" value="Peptidase_M20_dimer"/>
</dbReference>
<keyword evidence="5" id="KW-1185">Reference proteome</keyword>
<feature type="domain" description="Peptidase M20 dimerisation" evidence="3">
    <location>
        <begin position="194"/>
        <end position="270"/>
    </location>
</feature>
<feature type="binding site" evidence="2">
    <location>
        <position position="142"/>
    </location>
    <ligand>
        <name>Mn(2+)</name>
        <dbReference type="ChEBI" id="CHEBI:29035"/>
        <label>2</label>
    </ligand>
</feature>
<dbReference type="SUPFAM" id="SSF53187">
    <property type="entry name" value="Zn-dependent exopeptidases"/>
    <property type="match status" value="1"/>
</dbReference>
<dbReference type="InterPro" id="IPR002933">
    <property type="entry name" value="Peptidase_M20"/>
</dbReference>
<dbReference type="InterPro" id="IPR017439">
    <property type="entry name" value="Amidohydrolase"/>
</dbReference>
<dbReference type="PIRSF" id="PIRSF005962">
    <property type="entry name" value="Pept_M20D_amidohydro"/>
    <property type="match status" value="1"/>
</dbReference>
<dbReference type="SUPFAM" id="SSF55031">
    <property type="entry name" value="Bacterial exopeptidase dimerisation domain"/>
    <property type="match status" value="1"/>
</dbReference>
<comment type="cofactor">
    <cofactor evidence="2">
        <name>Mn(2+)</name>
        <dbReference type="ChEBI" id="CHEBI:29035"/>
    </cofactor>
    <text evidence="2">The Mn(2+) ion enhances activity.</text>
</comment>
<dbReference type="PANTHER" id="PTHR11014:SF63">
    <property type="entry name" value="METALLOPEPTIDASE, PUTATIVE (AFU_ORTHOLOGUE AFUA_6G09600)-RELATED"/>
    <property type="match status" value="1"/>
</dbReference>
<name>A0A9W6SF76_9ACTN</name>
<feature type="binding site" evidence="2">
    <location>
        <position position="108"/>
    </location>
    <ligand>
        <name>Mn(2+)</name>
        <dbReference type="ChEBI" id="CHEBI:29035"/>
        <label>2</label>
    </ligand>
</feature>
<dbReference type="Gene3D" id="3.30.70.360">
    <property type="match status" value="1"/>
</dbReference>
<gene>
    <name evidence="4" type="ORF">Airi02_104020</name>
</gene>
<dbReference type="GO" id="GO:0019877">
    <property type="term" value="P:diaminopimelate biosynthetic process"/>
    <property type="evidence" value="ECO:0007669"/>
    <property type="project" value="UniProtKB-ARBA"/>
</dbReference>
<accession>A0A9W6SF76</accession>
<dbReference type="RefSeq" id="WP_285584701.1">
    <property type="nucleotide sequence ID" value="NZ_BSTK01000029.1"/>
</dbReference>
<reference evidence="4" key="1">
    <citation type="submission" date="2023-03" db="EMBL/GenBank/DDBJ databases">
        <title>Actinoallomurus iriomotensis NBRC 103684.</title>
        <authorList>
            <person name="Ichikawa N."/>
            <person name="Sato H."/>
            <person name="Tonouchi N."/>
        </authorList>
    </citation>
    <scope>NUCLEOTIDE SEQUENCE</scope>
    <source>
        <strain evidence="4">NBRC 103684</strain>
    </source>
</reference>
<dbReference type="CDD" id="cd03886">
    <property type="entry name" value="M20_Acy1"/>
    <property type="match status" value="1"/>
</dbReference>
<evidence type="ECO:0000313" key="5">
    <source>
        <dbReference type="Proteomes" id="UP001165074"/>
    </source>
</evidence>
<dbReference type="PANTHER" id="PTHR11014">
    <property type="entry name" value="PEPTIDASE M20 FAMILY MEMBER"/>
    <property type="match status" value="1"/>
</dbReference>
<evidence type="ECO:0000313" key="4">
    <source>
        <dbReference type="EMBL" id="GLY92474.1"/>
    </source>
</evidence>
<keyword evidence="2" id="KW-0479">Metal-binding</keyword>